<feature type="transmembrane region" description="Helical" evidence="4">
    <location>
        <begin position="314"/>
        <end position="333"/>
    </location>
</feature>
<dbReference type="InterPro" id="IPR000160">
    <property type="entry name" value="GGDEF_dom"/>
</dbReference>
<protein>
    <recommendedName>
        <fullName evidence="1">diguanylate cyclase</fullName>
        <ecNumber evidence="1">2.7.7.65</ecNumber>
    </recommendedName>
</protein>
<dbReference type="AlphaFoldDB" id="A0A0D7KB90"/>
<dbReference type="RefSeq" id="WP_044396910.1">
    <property type="nucleotide sequence ID" value="NZ_JXYQ01000018.1"/>
</dbReference>
<dbReference type="GO" id="GO:0007165">
    <property type="term" value="P:signal transduction"/>
    <property type="evidence" value="ECO:0007669"/>
    <property type="project" value="InterPro"/>
</dbReference>
<proteinExistence type="predicted"/>
<dbReference type="PATRIC" id="fig|80878.5.peg.639"/>
<dbReference type="Gene3D" id="3.30.450.20">
    <property type="entry name" value="PAS domain"/>
    <property type="match status" value="1"/>
</dbReference>
<organism evidence="7 8">
    <name type="scientific">Acidovorax temperans</name>
    <dbReference type="NCBI Taxonomy" id="80878"/>
    <lineage>
        <taxon>Bacteria</taxon>
        <taxon>Pseudomonadati</taxon>
        <taxon>Pseudomonadota</taxon>
        <taxon>Betaproteobacteria</taxon>
        <taxon>Burkholderiales</taxon>
        <taxon>Comamonadaceae</taxon>
        <taxon>Acidovorax</taxon>
    </lineage>
</organism>
<keyword evidence="4" id="KW-1133">Transmembrane helix</keyword>
<dbReference type="GO" id="GO:0052621">
    <property type="term" value="F:diguanylate cyclase activity"/>
    <property type="evidence" value="ECO:0007669"/>
    <property type="project" value="UniProtKB-EC"/>
</dbReference>
<dbReference type="InterPro" id="IPR003660">
    <property type="entry name" value="HAMP_dom"/>
</dbReference>
<dbReference type="PANTHER" id="PTHR45138">
    <property type="entry name" value="REGULATORY COMPONENTS OF SENSORY TRANSDUCTION SYSTEM"/>
    <property type="match status" value="1"/>
</dbReference>
<feature type="domain" description="HAMP" evidence="5">
    <location>
        <begin position="334"/>
        <end position="387"/>
    </location>
</feature>
<feature type="domain" description="GGDEF" evidence="6">
    <location>
        <begin position="441"/>
        <end position="570"/>
    </location>
</feature>
<evidence type="ECO:0000313" key="7">
    <source>
        <dbReference type="EMBL" id="KJA11259.1"/>
    </source>
</evidence>
<dbReference type="SUPFAM" id="SSF55073">
    <property type="entry name" value="Nucleotide cyclase"/>
    <property type="match status" value="1"/>
</dbReference>
<dbReference type="Proteomes" id="UP000032566">
    <property type="component" value="Unassembled WGS sequence"/>
</dbReference>
<sequence length="570" mass="62121">MPLNTLPALISGRSLRTQIAWVFGALVVTLAVLLSLGFGEALKRRIQGDANASLQMVTDNTAAFLAHGLFERIREVQVLADADVIWRHGLDTAEVNNVLARYQAMQPHSLWFGVADAQGVVRAATGNMLVGQNVEERPWFRAGLQAPYVGDVHPAKLLESLLPPTKSGDPYRFVDFAAPIRIGSTTVGVLGVHGYWEWVNEMIQTLTPAVAREQQLEVFIFDRSGQLIHAPGKQQAVLQRLGQTLPDPSFAKVPSDAHQPREIKVLRWQDGKTYLTAHAHLPARNAESDLGWHIVARIPVDIAFAQADEAVAKALLGGLAAAAVASLLAWLAARRLSEDLDALARAAKDLEAGKPGADIPAAHSSREVQRLSSALRDMIHKLLSANEAMETQVRQRTQQLEEANQELDRQARSDPLTGLLNRRGFDAQMNHDLALARRSGRPLSIITVDVDHFKRINDTHGHDVGDQVLQRLAATLATRLRQSDVVTRLGGEEFAVLLPDTDLEGARTIAQKLVDSQASLGYPVIGGLTISAGVSTLRGAEDTAQELLRRGDMALYQAKREGRNCVVVQA</sequence>
<dbReference type="InterPro" id="IPR050469">
    <property type="entry name" value="Diguanylate_Cyclase"/>
</dbReference>
<dbReference type="Pfam" id="PF00990">
    <property type="entry name" value="GGDEF"/>
    <property type="match status" value="1"/>
</dbReference>
<dbReference type="InterPro" id="IPR043128">
    <property type="entry name" value="Rev_trsase/Diguanyl_cyclase"/>
</dbReference>
<evidence type="ECO:0000256" key="2">
    <source>
        <dbReference type="ARBA" id="ARBA00034247"/>
    </source>
</evidence>
<dbReference type="CDD" id="cd01949">
    <property type="entry name" value="GGDEF"/>
    <property type="match status" value="1"/>
</dbReference>
<comment type="catalytic activity">
    <reaction evidence="2">
        <text>2 GTP = 3',3'-c-di-GMP + 2 diphosphate</text>
        <dbReference type="Rhea" id="RHEA:24898"/>
        <dbReference type="ChEBI" id="CHEBI:33019"/>
        <dbReference type="ChEBI" id="CHEBI:37565"/>
        <dbReference type="ChEBI" id="CHEBI:58805"/>
        <dbReference type="EC" id="2.7.7.65"/>
    </reaction>
</comment>
<evidence type="ECO:0000259" key="5">
    <source>
        <dbReference type="PROSITE" id="PS50885"/>
    </source>
</evidence>
<evidence type="ECO:0000313" key="8">
    <source>
        <dbReference type="Proteomes" id="UP000032566"/>
    </source>
</evidence>
<dbReference type="PROSITE" id="PS50885">
    <property type="entry name" value="HAMP"/>
    <property type="match status" value="1"/>
</dbReference>
<dbReference type="GO" id="GO:0016020">
    <property type="term" value="C:membrane"/>
    <property type="evidence" value="ECO:0007669"/>
    <property type="project" value="InterPro"/>
</dbReference>
<dbReference type="PANTHER" id="PTHR45138:SF9">
    <property type="entry name" value="DIGUANYLATE CYCLASE DGCM-RELATED"/>
    <property type="match status" value="1"/>
</dbReference>
<evidence type="ECO:0000256" key="1">
    <source>
        <dbReference type="ARBA" id="ARBA00012528"/>
    </source>
</evidence>
<gene>
    <name evidence="7" type="ORF">RP29_06620</name>
</gene>
<dbReference type="InterPro" id="IPR029787">
    <property type="entry name" value="Nucleotide_cyclase"/>
</dbReference>
<name>A0A0D7KB90_9BURK</name>
<feature type="transmembrane region" description="Helical" evidence="4">
    <location>
        <begin position="20"/>
        <end position="38"/>
    </location>
</feature>
<dbReference type="FunFam" id="3.30.70.270:FF:000001">
    <property type="entry name" value="Diguanylate cyclase domain protein"/>
    <property type="match status" value="1"/>
</dbReference>
<dbReference type="Gene3D" id="6.10.340.10">
    <property type="match status" value="1"/>
</dbReference>
<dbReference type="STRING" id="80878.RP29_06620"/>
<dbReference type="EC" id="2.7.7.65" evidence="1"/>
<dbReference type="EMBL" id="JXYQ01000018">
    <property type="protein sequence ID" value="KJA11259.1"/>
    <property type="molecule type" value="Genomic_DNA"/>
</dbReference>
<keyword evidence="4" id="KW-0472">Membrane</keyword>
<keyword evidence="8" id="KW-1185">Reference proteome</keyword>
<evidence type="ECO:0000256" key="3">
    <source>
        <dbReference type="SAM" id="Coils"/>
    </source>
</evidence>
<comment type="caution">
    <text evidence="7">The sequence shown here is derived from an EMBL/GenBank/DDBJ whole genome shotgun (WGS) entry which is preliminary data.</text>
</comment>
<dbReference type="SMART" id="SM00267">
    <property type="entry name" value="GGDEF"/>
    <property type="match status" value="1"/>
</dbReference>
<dbReference type="NCBIfam" id="TIGR00254">
    <property type="entry name" value="GGDEF"/>
    <property type="match status" value="1"/>
</dbReference>
<keyword evidence="4" id="KW-0812">Transmembrane</keyword>
<dbReference type="PROSITE" id="PS50887">
    <property type="entry name" value="GGDEF"/>
    <property type="match status" value="1"/>
</dbReference>
<dbReference type="Gene3D" id="3.30.70.270">
    <property type="match status" value="1"/>
</dbReference>
<accession>A0A0D7KB90</accession>
<reference evidence="7 8" key="1">
    <citation type="submission" date="2014-12" db="EMBL/GenBank/DDBJ databases">
        <title>Isolation of bacteria from lake water.</title>
        <authorList>
            <person name="Sheng K.-Y."/>
            <person name="Chin P.-S."/>
            <person name="Chan K.-G."/>
            <person name="Tan G.S."/>
        </authorList>
    </citation>
    <scope>NUCLEOTIDE SEQUENCE [LARGE SCALE GENOMIC DNA]</scope>
    <source>
        <strain evidence="7 8">KY4</strain>
    </source>
</reference>
<feature type="coiled-coil region" evidence="3">
    <location>
        <begin position="386"/>
        <end position="413"/>
    </location>
</feature>
<evidence type="ECO:0000259" key="6">
    <source>
        <dbReference type="PROSITE" id="PS50887"/>
    </source>
</evidence>
<evidence type="ECO:0000256" key="4">
    <source>
        <dbReference type="SAM" id="Phobius"/>
    </source>
</evidence>
<keyword evidence="3" id="KW-0175">Coiled coil</keyword>